<organism evidence="7 8">
    <name type="scientific">Sphingobacterium paludis</name>
    <dbReference type="NCBI Taxonomy" id="1476465"/>
    <lineage>
        <taxon>Bacteria</taxon>
        <taxon>Pseudomonadati</taxon>
        <taxon>Bacteroidota</taxon>
        <taxon>Sphingobacteriia</taxon>
        <taxon>Sphingobacteriales</taxon>
        <taxon>Sphingobacteriaceae</taxon>
        <taxon>Sphingobacterium</taxon>
    </lineage>
</organism>
<reference evidence="7 8" key="1">
    <citation type="submission" date="2019-03" db="EMBL/GenBank/DDBJ databases">
        <title>Genomic Encyclopedia of Type Strains, Phase III (KMG-III): the genomes of soil and plant-associated and newly described type strains.</title>
        <authorList>
            <person name="Whitman W."/>
        </authorList>
    </citation>
    <scope>NUCLEOTIDE SEQUENCE [LARGE SCALE GENOMIC DNA]</scope>
    <source>
        <strain evidence="7 8">CGMCC 1.12801</strain>
    </source>
</reference>
<dbReference type="GO" id="GO:0016151">
    <property type="term" value="F:nickel cation binding"/>
    <property type="evidence" value="ECO:0007669"/>
    <property type="project" value="UniProtKB-UniRule"/>
</dbReference>
<evidence type="ECO:0000256" key="5">
    <source>
        <dbReference type="HAMAP-Rule" id="MF_00822"/>
    </source>
</evidence>
<dbReference type="RefSeq" id="WP_133640761.1">
    <property type="nucleotide sequence ID" value="NZ_SNZV01000005.1"/>
</dbReference>
<keyword evidence="8" id="KW-1185">Reference proteome</keyword>
<comment type="caution">
    <text evidence="7">The sequence shown here is derived from an EMBL/GenBank/DDBJ whole genome shotgun (WGS) entry which is preliminary data.</text>
</comment>
<evidence type="ECO:0000256" key="2">
    <source>
        <dbReference type="ARBA" id="ARBA00022490"/>
    </source>
</evidence>
<dbReference type="PIRSF" id="PIRSF036402">
    <property type="entry name" value="Ureas_acces_UreE"/>
    <property type="match status" value="1"/>
</dbReference>
<dbReference type="InterPro" id="IPR036118">
    <property type="entry name" value="UreE_N_sf"/>
</dbReference>
<dbReference type="Gene3D" id="3.30.70.790">
    <property type="entry name" value="UreE, C-terminal domain"/>
    <property type="match status" value="1"/>
</dbReference>
<dbReference type="Proteomes" id="UP000294752">
    <property type="component" value="Unassembled WGS sequence"/>
</dbReference>
<dbReference type="CDD" id="cd00571">
    <property type="entry name" value="UreE"/>
    <property type="match status" value="1"/>
</dbReference>
<dbReference type="SUPFAM" id="SSF69737">
    <property type="entry name" value="Urease metallochaperone UreE, C-terminal domain"/>
    <property type="match status" value="1"/>
</dbReference>
<evidence type="ECO:0000256" key="3">
    <source>
        <dbReference type="ARBA" id="ARBA00022596"/>
    </source>
</evidence>
<name>A0A4R7D384_9SPHI</name>
<protein>
    <recommendedName>
        <fullName evidence="5">Urease accessory protein UreE</fullName>
    </recommendedName>
</protein>
<dbReference type="AlphaFoldDB" id="A0A4R7D384"/>
<dbReference type="SMART" id="SM00988">
    <property type="entry name" value="UreE_N"/>
    <property type="match status" value="1"/>
</dbReference>
<gene>
    <name evidence="5" type="primary">ureE</name>
    <name evidence="7" type="ORF">B0I21_105432</name>
</gene>
<dbReference type="InterPro" id="IPR004029">
    <property type="entry name" value="UreE_N"/>
</dbReference>
<evidence type="ECO:0000313" key="7">
    <source>
        <dbReference type="EMBL" id="TDS13296.1"/>
    </source>
</evidence>
<dbReference type="HAMAP" id="MF_00822">
    <property type="entry name" value="UreE"/>
    <property type="match status" value="1"/>
</dbReference>
<dbReference type="GO" id="GO:0019627">
    <property type="term" value="P:urea metabolic process"/>
    <property type="evidence" value="ECO:0007669"/>
    <property type="project" value="InterPro"/>
</dbReference>
<accession>A0A4R7D384</accession>
<comment type="function">
    <text evidence="5">Involved in urease metallocenter assembly. Binds nickel. Probably functions as a nickel donor during metallocenter assembly.</text>
</comment>
<keyword evidence="2 5" id="KW-0963">Cytoplasm</keyword>
<evidence type="ECO:0000256" key="1">
    <source>
        <dbReference type="ARBA" id="ARBA00004496"/>
    </source>
</evidence>
<dbReference type="GO" id="GO:0051082">
    <property type="term" value="F:unfolded protein binding"/>
    <property type="evidence" value="ECO:0007669"/>
    <property type="project" value="UniProtKB-UniRule"/>
</dbReference>
<dbReference type="EMBL" id="SNZV01000005">
    <property type="protein sequence ID" value="TDS13296.1"/>
    <property type="molecule type" value="Genomic_DNA"/>
</dbReference>
<dbReference type="Gene3D" id="2.60.260.20">
    <property type="entry name" value="Urease metallochaperone UreE, N-terminal domain"/>
    <property type="match status" value="1"/>
</dbReference>
<dbReference type="GO" id="GO:0006457">
    <property type="term" value="P:protein folding"/>
    <property type="evidence" value="ECO:0007669"/>
    <property type="project" value="InterPro"/>
</dbReference>
<comment type="subcellular location">
    <subcellularLocation>
        <location evidence="1 5">Cytoplasm</location>
    </subcellularLocation>
</comment>
<keyword evidence="4 5" id="KW-0143">Chaperone</keyword>
<evidence type="ECO:0000256" key="4">
    <source>
        <dbReference type="ARBA" id="ARBA00023186"/>
    </source>
</evidence>
<comment type="similarity">
    <text evidence="5">Belongs to the UreE family.</text>
</comment>
<dbReference type="Pfam" id="PF02814">
    <property type="entry name" value="UreE_N"/>
    <property type="match status" value="1"/>
</dbReference>
<feature type="domain" description="UreE urease accessory N-terminal" evidence="6">
    <location>
        <begin position="7"/>
        <end position="72"/>
    </location>
</feature>
<dbReference type="SUPFAM" id="SSF69287">
    <property type="entry name" value="Urease metallochaperone UreE, N-terminal domain"/>
    <property type="match status" value="1"/>
</dbReference>
<dbReference type="GO" id="GO:0005737">
    <property type="term" value="C:cytoplasm"/>
    <property type="evidence" value="ECO:0007669"/>
    <property type="project" value="UniProtKB-SubCell"/>
</dbReference>
<dbReference type="GO" id="GO:0065003">
    <property type="term" value="P:protein-containing complex assembly"/>
    <property type="evidence" value="ECO:0007669"/>
    <property type="project" value="InterPro"/>
</dbReference>
<sequence length="175" mass="19669">MILSQGIAGNILQHAEKFAGLNLDVLDLAWHELDRGVLRKFTQSGQEIGIRNLSGTVLRNGDVLYTDSYACIVVKILPCLCLVIQPKNKIEMAGVCFEIGNRHLPIAIPAADEVLIAYEEPLRMLFMKRGITVHVEERTLEQTQTLKIHTWTRKTKFKITLAKTVHESFVDTSAD</sequence>
<evidence type="ECO:0000259" key="6">
    <source>
        <dbReference type="SMART" id="SM00988"/>
    </source>
</evidence>
<dbReference type="InterPro" id="IPR007864">
    <property type="entry name" value="UreE_C_dom"/>
</dbReference>
<keyword evidence="3 5" id="KW-0533">Nickel</keyword>
<dbReference type="Pfam" id="PF05194">
    <property type="entry name" value="UreE_C"/>
    <property type="match status" value="1"/>
</dbReference>
<dbReference type="OrthoDB" id="9810882at2"/>
<dbReference type="InterPro" id="IPR012406">
    <property type="entry name" value="UreE"/>
</dbReference>
<evidence type="ECO:0000313" key="8">
    <source>
        <dbReference type="Proteomes" id="UP000294752"/>
    </source>
</evidence>
<proteinExistence type="inferred from homology"/>